<dbReference type="SUPFAM" id="SSF103657">
    <property type="entry name" value="BAR/IMD domain-like"/>
    <property type="match status" value="1"/>
</dbReference>
<evidence type="ECO:0000313" key="2">
    <source>
        <dbReference type="EMBL" id="KAF4693209.1"/>
    </source>
</evidence>
<name>A0A7J6UA29_PEROL</name>
<evidence type="ECO:0000313" key="4">
    <source>
        <dbReference type="Proteomes" id="UP000553632"/>
    </source>
</evidence>
<dbReference type="Proteomes" id="UP000574390">
    <property type="component" value="Unassembled WGS sequence"/>
</dbReference>
<accession>A0A7J6UA29</accession>
<reference evidence="4 5" key="1">
    <citation type="submission" date="2020-04" db="EMBL/GenBank/DDBJ databases">
        <title>Perkinsus olseni comparative genomics.</title>
        <authorList>
            <person name="Bogema D.R."/>
        </authorList>
    </citation>
    <scope>NUCLEOTIDE SEQUENCE [LARGE SCALE GENOMIC DNA]</scope>
    <source>
        <strain evidence="3">ATCC PRA-205</strain>
        <strain evidence="2 4">ATCC PRA-207</strain>
    </source>
</reference>
<comment type="caution">
    <text evidence="3">The sequence shown here is derived from an EMBL/GenBank/DDBJ whole genome shotgun (WGS) entry which is preliminary data.</text>
</comment>
<evidence type="ECO:0008006" key="6">
    <source>
        <dbReference type="Google" id="ProtNLM"/>
    </source>
</evidence>
<evidence type="ECO:0000313" key="3">
    <source>
        <dbReference type="EMBL" id="KAF4753761.1"/>
    </source>
</evidence>
<gene>
    <name evidence="3" type="ORF">FOZ62_018529</name>
    <name evidence="2" type="ORF">FOZ63_027546</name>
</gene>
<dbReference type="InterPro" id="IPR027267">
    <property type="entry name" value="AH/BAR_dom_sf"/>
</dbReference>
<feature type="compositionally biased region" description="Polar residues" evidence="1">
    <location>
        <begin position="312"/>
        <end position="325"/>
    </location>
</feature>
<evidence type="ECO:0000256" key="1">
    <source>
        <dbReference type="SAM" id="MobiDB-lite"/>
    </source>
</evidence>
<dbReference type="AlphaFoldDB" id="A0A7J6UA29"/>
<sequence>MPFFEKSKTLRKIKEKIFNTTVDTLSRIMEQLASANNELMESAKSFFPDENPYAPIRLTMSEALDHLKTTIRGRGSNLEGMKFASSKLMKQGSDIGTMLTDRDRAHNLMAHYEVKVKKLKDSKKTPAEKFDRNKLKHSVATHSFEEMDREARDRLNGVLTTREKEFVTLLGLLCSYLSTITKEMEECTRPLASVYKRAEFIRSGNHEGHGINPFPPPSLNPFDEVNSVDVVHAHRQPGQLSHMPSHSAKTVITLASSDIQQKTPVAAGAAAQPGGSPAIDIVTPATVGDISRSDVGGGFDPSAIMEEETIRMSGQSSAGSPTGSPAEQKKTPEKRGRKSKLMKILAG</sequence>
<dbReference type="EMBL" id="JABANM010001743">
    <property type="protein sequence ID" value="KAF4753761.1"/>
    <property type="molecule type" value="Genomic_DNA"/>
</dbReference>
<dbReference type="Proteomes" id="UP000553632">
    <property type="component" value="Unassembled WGS sequence"/>
</dbReference>
<keyword evidence="4" id="KW-1185">Reference proteome</keyword>
<dbReference type="EMBL" id="JABANO010039401">
    <property type="protein sequence ID" value="KAF4693209.1"/>
    <property type="molecule type" value="Genomic_DNA"/>
</dbReference>
<organism evidence="3 5">
    <name type="scientific">Perkinsus olseni</name>
    <name type="common">Perkinsus atlanticus</name>
    <dbReference type="NCBI Taxonomy" id="32597"/>
    <lineage>
        <taxon>Eukaryota</taxon>
        <taxon>Sar</taxon>
        <taxon>Alveolata</taxon>
        <taxon>Perkinsozoa</taxon>
        <taxon>Perkinsea</taxon>
        <taxon>Perkinsida</taxon>
        <taxon>Perkinsidae</taxon>
        <taxon>Perkinsus</taxon>
    </lineage>
</organism>
<dbReference type="OMA" id="HGINPFP"/>
<dbReference type="Gene3D" id="1.20.1270.60">
    <property type="entry name" value="Arfaptin homology (AH) domain/BAR domain"/>
    <property type="match status" value="1"/>
</dbReference>
<protein>
    <recommendedName>
        <fullName evidence="6">BAR domain-containing protein</fullName>
    </recommendedName>
</protein>
<feature type="region of interest" description="Disordered" evidence="1">
    <location>
        <begin position="309"/>
        <end position="347"/>
    </location>
</feature>
<evidence type="ECO:0000313" key="5">
    <source>
        <dbReference type="Proteomes" id="UP000574390"/>
    </source>
</evidence>
<proteinExistence type="predicted"/>